<feature type="transmembrane region" description="Helical" evidence="5">
    <location>
        <begin position="87"/>
        <end position="106"/>
    </location>
</feature>
<feature type="transmembrane region" description="Helical" evidence="5">
    <location>
        <begin position="12"/>
        <end position="32"/>
    </location>
</feature>
<feature type="transmembrane region" description="Helical" evidence="5">
    <location>
        <begin position="424"/>
        <end position="444"/>
    </location>
</feature>
<sequence length="489" mass="54843">MSQNLNKESGWFLGRSTLWGVSVAVALCFTLIGLYSMGLLPLELVLVASIVPLLLWWFSNRQELLLLTVIAAYFAGGYFSASLVAGGLLRSLFLAMILLVLLWKLGAKKVIRRISTPLDKIIWIWSAIILLSLIYGFYFKHNESRYLIGDLYKFIEIFLVFWLTTFMVKNDKQARSLIWGFFVIALVFGGIDSIAFFGRFLLVGSALLARVRAAAQFSSLFAFILTISLILHEKRGPIKTVLVVLGFGFLISFLLTFLRTGYIAIPPALIFIFLLYWYKNRGHALGGVMRFAIFLLCLLILVVAVDLALTTLGFNIEIIEASFVRLESLINPTSSEPMGVRTLELKSIISQVLAHNPLLGNGLGGEYYSATLVEEELEWGIKHYVHNNYFDFIVRTGILGFIVFIVLAIKYLKDAIRFYLKSENSFYQGVILGCIGIFISSSIIALSTSILYSPFLFMMMAVTYCIASIEERKDVKGNLSDSEPGRLSI</sequence>
<gene>
    <name evidence="7" type="ORF">LCGC14_1166750</name>
</gene>
<name>A0A0F9LR50_9ZZZZ</name>
<feature type="transmembrane region" description="Helical" evidence="5">
    <location>
        <begin position="392"/>
        <end position="412"/>
    </location>
</feature>
<feature type="domain" description="O-antigen ligase-related" evidence="6">
    <location>
        <begin position="249"/>
        <end position="405"/>
    </location>
</feature>
<feature type="transmembrane region" description="Helical" evidence="5">
    <location>
        <begin position="238"/>
        <end position="255"/>
    </location>
</feature>
<dbReference type="InterPro" id="IPR051533">
    <property type="entry name" value="WaaL-like"/>
</dbReference>
<keyword evidence="4 5" id="KW-0472">Membrane</keyword>
<evidence type="ECO:0000256" key="5">
    <source>
        <dbReference type="SAM" id="Phobius"/>
    </source>
</evidence>
<evidence type="ECO:0000313" key="7">
    <source>
        <dbReference type="EMBL" id="KKM97564.1"/>
    </source>
</evidence>
<dbReference type="EMBL" id="LAZR01005732">
    <property type="protein sequence ID" value="KKM97564.1"/>
    <property type="molecule type" value="Genomic_DNA"/>
</dbReference>
<evidence type="ECO:0000256" key="1">
    <source>
        <dbReference type="ARBA" id="ARBA00004141"/>
    </source>
</evidence>
<accession>A0A0F9LR50</accession>
<feature type="transmembrane region" description="Helical" evidence="5">
    <location>
        <begin position="291"/>
        <end position="316"/>
    </location>
</feature>
<feature type="transmembrane region" description="Helical" evidence="5">
    <location>
        <begin position="38"/>
        <end position="57"/>
    </location>
</feature>
<protein>
    <recommendedName>
        <fullName evidence="6">O-antigen ligase-related domain-containing protein</fullName>
    </recommendedName>
</protein>
<evidence type="ECO:0000256" key="2">
    <source>
        <dbReference type="ARBA" id="ARBA00022692"/>
    </source>
</evidence>
<feature type="transmembrane region" description="Helical" evidence="5">
    <location>
        <begin position="118"/>
        <end position="139"/>
    </location>
</feature>
<feature type="transmembrane region" description="Helical" evidence="5">
    <location>
        <begin position="177"/>
        <end position="201"/>
    </location>
</feature>
<dbReference type="Pfam" id="PF04932">
    <property type="entry name" value="Wzy_C"/>
    <property type="match status" value="1"/>
</dbReference>
<feature type="transmembrane region" description="Helical" evidence="5">
    <location>
        <begin position="64"/>
        <end position="81"/>
    </location>
</feature>
<evidence type="ECO:0000256" key="4">
    <source>
        <dbReference type="ARBA" id="ARBA00023136"/>
    </source>
</evidence>
<evidence type="ECO:0000256" key="3">
    <source>
        <dbReference type="ARBA" id="ARBA00022989"/>
    </source>
</evidence>
<dbReference type="AlphaFoldDB" id="A0A0F9LR50"/>
<reference evidence="7" key="1">
    <citation type="journal article" date="2015" name="Nature">
        <title>Complex archaea that bridge the gap between prokaryotes and eukaryotes.</title>
        <authorList>
            <person name="Spang A."/>
            <person name="Saw J.H."/>
            <person name="Jorgensen S.L."/>
            <person name="Zaremba-Niedzwiedzka K."/>
            <person name="Martijn J."/>
            <person name="Lind A.E."/>
            <person name="van Eijk R."/>
            <person name="Schleper C."/>
            <person name="Guy L."/>
            <person name="Ettema T.J."/>
        </authorList>
    </citation>
    <scope>NUCLEOTIDE SEQUENCE</scope>
</reference>
<dbReference type="InterPro" id="IPR007016">
    <property type="entry name" value="O-antigen_ligase-rel_domated"/>
</dbReference>
<comment type="caution">
    <text evidence="7">The sequence shown here is derived from an EMBL/GenBank/DDBJ whole genome shotgun (WGS) entry which is preliminary data.</text>
</comment>
<comment type="subcellular location">
    <subcellularLocation>
        <location evidence="1">Membrane</location>
        <topology evidence="1">Multi-pass membrane protein</topology>
    </subcellularLocation>
</comment>
<feature type="transmembrane region" description="Helical" evidence="5">
    <location>
        <begin position="261"/>
        <end position="279"/>
    </location>
</feature>
<keyword evidence="2 5" id="KW-0812">Transmembrane</keyword>
<evidence type="ECO:0000259" key="6">
    <source>
        <dbReference type="Pfam" id="PF04932"/>
    </source>
</evidence>
<dbReference type="PANTHER" id="PTHR37422:SF13">
    <property type="entry name" value="LIPOPOLYSACCHARIDE BIOSYNTHESIS PROTEIN PA4999-RELATED"/>
    <property type="match status" value="1"/>
</dbReference>
<proteinExistence type="predicted"/>
<keyword evidence="3 5" id="KW-1133">Transmembrane helix</keyword>
<organism evidence="7">
    <name type="scientific">marine sediment metagenome</name>
    <dbReference type="NCBI Taxonomy" id="412755"/>
    <lineage>
        <taxon>unclassified sequences</taxon>
        <taxon>metagenomes</taxon>
        <taxon>ecological metagenomes</taxon>
    </lineage>
</organism>
<dbReference type="PANTHER" id="PTHR37422">
    <property type="entry name" value="TEICHURONIC ACID BIOSYNTHESIS PROTEIN TUAE"/>
    <property type="match status" value="1"/>
</dbReference>
<feature type="transmembrane region" description="Helical" evidence="5">
    <location>
        <begin position="213"/>
        <end position="231"/>
    </location>
</feature>
<feature type="transmembrane region" description="Helical" evidence="5">
    <location>
        <begin position="151"/>
        <end position="168"/>
    </location>
</feature>
<dbReference type="GO" id="GO:0016020">
    <property type="term" value="C:membrane"/>
    <property type="evidence" value="ECO:0007669"/>
    <property type="project" value="UniProtKB-SubCell"/>
</dbReference>